<dbReference type="SUPFAM" id="SSF52540">
    <property type="entry name" value="P-loop containing nucleoside triphosphate hydrolases"/>
    <property type="match status" value="1"/>
</dbReference>
<gene>
    <name evidence="3" type="ORF">DVH24_042238</name>
</gene>
<keyword evidence="4" id="KW-1185">Reference proteome</keyword>
<name>A0A498J0U1_MALDO</name>
<reference evidence="3 4" key="1">
    <citation type="submission" date="2018-10" db="EMBL/GenBank/DDBJ databases">
        <title>A high-quality apple genome assembly.</title>
        <authorList>
            <person name="Hu J."/>
        </authorList>
    </citation>
    <scope>NUCLEOTIDE SEQUENCE [LARGE SCALE GENOMIC DNA]</scope>
    <source>
        <strain evidence="4">cv. HFTH1</strain>
        <tissue evidence="3">Young leaf</tissue>
    </source>
</reference>
<protein>
    <recommendedName>
        <fullName evidence="2">Helicase C-terminal domain-containing protein</fullName>
    </recommendedName>
</protein>
<dbReference type="Pfam" id="PF00271">
    <property type="entry name" value="Helicase_C"/>
    <property type="match status" value="1"/>
</dbReference>
<dbReference type="STRING" id="3750.A0A498J0U1"/>
<feature type="domain" description="Helicase C-terminal" evidence="2">
    <location>
        <begin position="1"/>
        <end position="96"/>
    </location>
</feature>
<dbReference type="AlphaFoldDB" id="A0A498J0U1"/>
<dbReference type="InterPro" id="IPR027417">
    <property type="entry name" value="P-loop_NTPase"/>
</dbReference>
<evidence type="ECO:0000313" key="3">
    <source>
        <dbReference type="EMBL" id="RXH88167.1"/>
    </source>
</evidence>
<dbReference type="GO" id="GO:0003723">
    <property type="term" value="F:RNA binding"/>
    <property type="evidence" value="ECO:0007669"/>
    <property type="project" value="UniProtKB-KW"/>
</dbReference>
<dbReference type="Gene3D" id="3.40.50.300">
    <property type="entry name" value="P-loop containing nucleotide triphosphate hydrolases"/>
    <property type="match status" value="1"/>
</dbReference>
<dbReference type="Proteomes" id="UP000290289">
    <property type="component" value="Chromosome 10"/>
</dbReference>
<sequence>MDILQKFKYGIYHVLGATDVAARGRDIKSIKSVVNFDIAKDMDMHVHRIGRTGRGGDKDDTAYTLITQKEVRFVGELVNSLVVVGQIVSMELMDLAMKLMLSSNHLKLLLLLSTTKEDAHTFIIHVPIF</sequence>
<accession>A0A498J0U1</accession>
<dbReference type="InterPro" id="IPR001650">
    <property type="entry name" value="Helicase_C-like"/>
</dbReference>
<evidence type="ECO:0000256" key="1">
    <source>
        <dbReference type="ARBA" id="ARBA00022884"/>
    </source>
</evidence>
<evidence type="ECO:0000259" key="2">
    <source>
        <dbReference type="PROSITE" id="PS51194"/>
    </source>
</evidence>
<dbReference type="PROSITE" id="PS51194">
    <property type="entry name" value="HELICASE_CTER"/>
    <property type="match status" value="1"/>
</dbReference>
<dbReference type="PANTHER" id="PTHR47958">
    <property type="entry name" value="ATP-DEPENDENT RNA HELICASE DBP3"/>
    <property type="match status" value="1"/>
</dbReference>
<dbReference type="EMBL" id="RDQH01000336">
    <property type="protein sequence ID" value="RXH88167.1"/>
    <property type="molecule type" value="Genomic_DNA"/>
</dbReference>
<evidence type="ECO:0000313" key="4">
    <source>
        <dbReference type="Proteomes" id="UP000290289"/>
    </source>
</evidence>
<keyword evidence="1" id="KW-0694">RNA-binding</keyword>
<proteinExistence type="predicted"/>
<comment type="caution">
    <text evidence="3">The sequence shown here is derived from an EMBL/GenBank/DDBJ whole genome shotgun (WGS) entry which is preliminary data.</text>
</comment>
<organism evidence="3 4">
    <name type="scientific">Malus domestica</name>
    <name type="common">Apple</name>
    <name type="synonym">Pyrus malus</name>
    <dbReference type="NCBI Taxonomy" id="3750"/>
    <lineage>
        <taxon>Eukaryota</taxon>
        <taxon>Viridiplantae</taxon>
        <taxon>Streptophyta</taxon>
        <taxon>Embryophyta</taxon>
        <taxon>Tracheophyta</taxon>
        <taxon>Spermatophyta</taxon>
        <taxon>Magnoliopsida</taxon>
        <taxon>eudicotyledons</taxon>
        <taxon>Gunneridae</taxon>
        <taxon>Pentapetalae</taxon>
        <taxon>rosids</taxon>
        <taxon>fabids</taxon>
        <taxon>Rosales</taxon>
        <taxon>Rosaceae</taxon>
        <taxon>Amygdaloideae</taxon>
        <taxon>Maleae</taxon>
        <taxon>Malus</taxon>
    </lineage>
</organism>